<dbReference type="EMBL" id="CAAALY010099771">
    <property type="protein sequence ID" value="VEL29034.1"/>
    <property type="molecule type" value="Genomic_DNA"/>
</dbReference>
<evidence type="ECO:0000256" key="1">
    <source>
        <dbReference type="SAM" id="MobiDB-lite"/>
    </source>
</evidence>
<organism evidence="2 3">
    <name type="scientific">Protopolystoma xenopodis</name>
    <dbReference type="NCBI Taxonomy" id="117903"/>
    <lineage>
        <taxon>Eukaryota</taxon>
        <taxon>Metazoa</taxon>
        <taxon>Spiralia</taxon>
        <taxon>Lophotrochozoa</taxon>
        <taxon>Platyhelminthes</taxon>
        <taxon>Monogenea</taxon>
        <taxon>Polyopisthocotylea</taxon>
        <taxon>Polystomatidea</taxon>
        <taxon>Polystomatidae</taxon>
        <taxon>Protopolystoma</taxon>
    </lineage>
</organism>
<evidence type="ECO:0000313" key="3">
    <source>
        <dbReference type="Proteomes" id="UP000784294"/>
    </source>
</evidence>
<accession>A0A3S5APV1</accession>
<proteinExistence type="predicted"/>
<dbReference type="AlphaFoldDB" id="A0A3S5APV1"/>
<gene>
    <name evidence="2" type="ORF">PXEA_LOCUS22474</name>
</gene>
<protein>
    <submittedName>
        <fullName evidence="2">Uncharacterized protein</fullName>
    </submittedName>
</protein>
<reference evidence="2" key="1">
    <citation type="submission" date="2018-11" db="EMBL/GenBank/DDBJ databases">
        <authorList>
            <consortium name="Pathogen Informatics"/>
        </authorList>
    </citation>
    <scope>NUCLEOTIDE SEQUENCE</scope>
</reference>
<evidence type="ECO:0000313" key="2">
    <source>
        <dbReference type="EMBL" id="VEL29034.1"/>
    </source>
</evidence>
<dbReference type="OrthoDB" id="271604at2759"/>
<keyword evidence="3" id="KW-1185">Reference proteome</keyword>
<sequence length="71" mass="7706">MRRLGDGGLNNLSEMRLLAQYVLPVFDPFPPSNNTDSTKAGNSSEVVEAGSADHLDHENLVPPSWSRAVAR</sequence>
<comment type="caution">
    <text evidence="2">The sequence shown here is derived from an EMBL/GenBank/DDBJ whole genome shotgun (WGS) entry which is preliminary data.</text>
</comment>
<feature type="compositionally biased region" description="Polar residues" evidence="1">
    <location>
        <begin position="32"/>
        <end position="45"/>
    </location>
</feature>
<feature type="region of interest" description="Disordered" evidence="1">
    <location>
        <begin position="28"/>
        <end position="71"/>
    </location>
</feature>
<name>A0A3S5APV1_9PLAT</name>
<dbReference type="Proteomes" id="UP000784294">
    <property type="component" value="Unassembled WGS sequence"/>
</dbReference>